<accession>A0A0E0LF51</accession>
<feature type="signal peptide" evidence="2">
    <location>
        <begin position="1"/>
        <end position="31"/>
    </location>
</feature>
<feature type="chain" id="PRO_5002366637" evidence="2">
    <location>
        <begin position="32"/>
        <end position="96"/>
    </location>
</feature>
<evidence type="ECO:0000313" key="4">
    <source>
        <dbReference type="Proteomes" id="UP000026962"/>
    </source>
</evidence>
<feature type="region of interest" description="Disordered" evidence="1">
    <location>
        <begin position="36"/>
        <end position="57"/>
    </location>
</feature>
<reference evidence="3" key="1">
    <citation type="submission" date="2015-04" db="UniProtKB">
        <authorList>
            <consortium name="EnsemblPlants"/>
        </authorList>
    </citation>
    <scope>IDENTIFICATION</scope>
</reference>
<sequence>MDRLNILVEPGMEFQVLVFTLVFCLLPCMELQETPEKSLSSPVLPTSQQGAHANNSSPDFQVPNISMTWTSHLVASNPGPVSRGITGTYLSPELQK</sequence>
<organism evidence="3">
    <name type="scientific">Oryza punctata</name>
    <name type="common">Red rice</name>
    <dbReference type="NCBI Taxonomy" id="4537"/>
    <lineage>
        <taxon>Eukaryota</taxon>
        <taxon>Viridiplantae</taxon>
        <taxon>Streptophyta</taxon>
        <taxon>Embryophyta</taxon>
        <taxon>Tracheophyta</taxon>
        <taxon>Spermatophyta</taxon>
        <taxon>Magnoliopsida</taxon>
        <taxon>Liliopsida</taxon>
        <taxon>Poales</taxon>
        <taxon>Poaceae</taxon>
        <taxon>BOP clade</taxon>
        <taxon>Oryzoideae</taxon>
        <taxon>Oryzeae</taxon>
        <taxon>Oryzinae</taxon>
        <taxon>Oryza</taxon>
    </lineage>
</organism>
<protein>
    <submittedName>
        <fullName evidence="3">Uncharacterized protein</fullName>
    </submittedName>
</protein>
<dbReference type="HOGENOM" id="CLU_2444478_0_0_1"/>
<reference evidence="3" key="2">
    <citation type="submission" date="2018-05" db="EMBL/GenBank/DDBJ databases">
        <title>OpunRS2 (Oryza punctata Reference Sequence Version 2).</title>
        <authorList>
            <person name="Zhang J."/>
            <person name="Kudrna D."/>
            <person name="Lee S."/>
            <person name="Talag J."/>
            <person name="Welchert J."/>
            <person name="Wing R.A."/>
        </authorList>
    </citation>
    <scope>NUCLEOTIDE SEQUENCE [LARGE SCALE GENOMIC DNA]</scope>
</reference>
<evidence type="ECO:0000256" key="2">
    <source>
        <dbReference type="SAM" id="SignalP"/>
    </source>
</evidence>
<keyword evidence="2" id="KW-0732">Signal</keyword>
<dbReference type="Proteomes" id="UP000026962">
    <property type="component" value="Chromosome 6"/>
</dbReference>
<dbReference type="OMA" id="DFQVPNI"/>
<evidence type="ECO:0000256" key="1">
    <source>
        <dbReference type="SAM" id="MobiDB-lite"/>
    </source>
</evidence>
<feature type="compositionally biased region" description="Polar residues" evidence="1">
    <location>
        <begin position="37"/>
        <end position="57"/>
    </location>
</feature>
<dbReference type="AlphaFoldDB" id="A0A0E0LF51"/>
<name>A0A0E0LF51_ORYPU</name>
<dbReference type="EnsemblPlants" id="OPUNC06G23760.1">
    <property type="protein sequence ID" value="OPUNC06G23760.1"/>
    <property type="gene ID" value="OPUNC06G23760"/>
</dbReference>
<keyword evidence="4" id="KW-1185">Reference proteome</keyword>
<dbReference type="Gramene" id="OPUNC06G23760.1">
    <property type="protein sequence ID" value="OPUNC06G23760.1"/>
    <property type="gene ID" value="OPUNC06G23760"/>
</dbReference>
<proteinExistence type="predicted"/>
<evidence type="ECO:0000313" key="3">
    <source>
        <dbReference type="EnsemblPlants" id="OPUNC06G23760.1"/>
    </source>
</evidence>